<dbReference type="PANTHER" id="PTHR35499">
    <property type="entry name" value="OS05G0128300 PROTEIN"/>
    <property type="match status" value="1"/>
</dbReference>
<gene>
    <name evidence="3" type="ORF">PAHAL_3G104800</name>
</gene>
<feature type="compositionally biased region" description="Polar residues" evidence="1">
    <location>
        <begin position="363"/>
        <end position="377"/>
    </location>
</feature>
<evidence type="ECO:0000259" key="2">
    <source>
        <dbReference type="Pfam" id="PF14383"/>
    </source>
</evidence>
<name>A0A2S3H7N4_9POAL</name>
<evidence type="ECO:0000256" key="1">
    <source>
        <dbReference type="SAM" id="MobiDB-lite"/>
    </source>
</evidence>
<feature type="domain" description="DUF3741" evidence="2">
    <location>
        <begin position="147"/>
        <end position="165"/>
    </location>
</feature>
<reference evidence="3" key="1">
    <citation type="submission" date="2018-04" db="EMBL/GenBank/DDBJ databases">
        <title>WGS assembly of Panicum hallii.</title>
        <authorList>
            <person name="Lovell J."/>
            <person name="Jenkins J."/>
            <person name="Lowry D."/>
            <person name="Mamidi S."/>
            <person name="Sreedasyam A."/>
            <person name="Weng X."/>
            <person name="Barry K."/>
            <person name="Bonette J."/>
            <person name="Campitelli B."/>
            <person name="Daum C."/>
            <person name="Gordon S."/>
            <person name="Gould B."/>
            <person name="Lipzen A."/>
            <person name="Macqueen A."/>
            <person name="Palacio-Mejia J."/>
            <person name="Plott C."/>
            <person name="Shakirov E."/>
            <person name="Shu S."/>
            <person name="Yoshinaga Y."/>
            <person name="Zane M."/>
            <person name="Rokhsar D."/>
            <person name="Grimwood J."/>
            <person name="Schmutz J."/>
            <person name="Juenger T."/>
        </authorList>
    </citation>
    <scope>NUCLEOTIDE SEQUENCE [LARGE SCALE GENOMIC DNA]</scope>
    <source>
        <strain evidence="3">FIL2</strain>
    </source>
</reference>
<feature type="compositionally biased region" description="Polar residues" evidence="1">
    <location>
        <begin position="337"/>
        <end position="352"/>
    </location>
</feature>
<dbReference type="EMBL" id="CM008048">
    <property type="protein sequence ID" value="PAN17058.1"/>
    <property type="molecule type" value="Genomic_DNA"/>
</dbReference>
<dbReference type="Proteomes" id="UP000243499">
    <property type="component" value="Chromosome 3"/>
</dbReference>
<evidence type="ECO:0000313" key="3">
    <source>
        <dbReference type="EMBL" id="PAN17058.1"/>
    </source>
</evidence>
<feature type="region of interest" description="Disordered" evidence="1">
    <location>
        <begin position="251"/>
        <end position="385"/>
    </location>
</feature>
<dbReference type="Pfam" id="PF14383">
    <property type="entry name" value="VARLMGL"/>
    <property type="match status" value="1"/>
</dbReference>
<protein>
    <recommendedName>
        <fullName evidence="2">DUF3741 domain-containing protein</fullName>
    </recommendedName>
</protein>
<dbReference type="InterPro" id="IPR032795">
    <property type="entry name" value="DUF3741-assoc"/>
</dbReference>
<sequence length="479" mass="52485">MVKVQQVVERFAEIHGGQGGQIQKNSRASAQLLTHSFFSNKPRLSSIPFACCLLPSARSFTPSPPAFPPFPVQSTSSSSHVFPNPRPVLAGITTRRVLGAARMAKLASSSGLALDFLRRLLCARGAGNADDPVAAAPRHLPTPETEPRSPCIVARLMGLDAMPAESPHAQPTPPLPLRRSRSASSAEGSPRPSPWDAQQQQPRVVRASASLREKPAYLMQESDEFLLLSFSPEGHRGRDVREELEFLLAAAEPTGRGEGTPDRAPKQRRNGYCRKLLFGDDEAGSSSGRRRRMPAAECDAQNSSPVSVLEVRDAQEEESTTTTSSSLEEVEHAEPCSATSDEVQKTLEQQNSRKLHADFDQFDNLSPPRSSCHASSKSSDRERNRRVVNKAEVIAPDVTGIWQPICRLVEEDLKNMKWSVHDGANVVAEMESGILDHLIREMVDEFVQGRSGTVHAFPLRSKKQLGCKSFQTRQAIGCY</sequence>
<proteinExistence type="predicted"/>
<dbReference type="PANTHER" id="PTHR35499:SF1">
    <property type="entry name" value="DUF3741 DOMAIN-CONTAINING PROTEIN"/>
    <property type="match status" value="1"/>
</dbReference>
<organism evidence="3">
    <name type="scientific">Panicum hallii</name>
    <dbReference type="NCBI Taxonomy" id="206008"/>
    <lineage>
        <taxon>Eukaryota</taxon>
        <taxon>Viridiplantae</taxon>
        <taxon>Streptophyta</taxon>
        <taxon>Embryophyta</taxon>
        <taxon>Tracheophyta</taxon>
        <taxon>Spermatophyta</taxon>
        <taxon>Magnoliopsida</taxon>
        <taxon>Liliopsida</taxon>
        <taxon>Poales</taxon>
        <taxon>Poaceae</taxon>
        <taxon>PACMAD clade</taxon>
        <taxon>Panicoideae</taxon>
        <taxon>Panicodae</taxon>
        <taxon>Paniceae</taxon>
        <taxon>Panicinae</taxon>
        <taxon>Panicum</taxon>
        <taxon>Panicum sect. Panicum</taxon>
    </lineage>
</organism>
<accession>A0A2S3H7N4</accession>
<dbReference type="Gramene" id="PAN17058">
    <property type="protein sequence ID" value="PAN17058"/>
    <property type="gene ID" value="PAHAL_3G104800"/>
</dbReference>
<feature type="region of interest" description="Disordered" evidence="1">
    <location>
        <begin position="163"/>
        <end position="206"/>
    </location>
</feature>
<dbReference type="AlphaFoldDB" id="A0A2S3H7N4"/>